<accession>A0ABQ8EZA1</accession>
<sequence>MISIGMTAAHFLCLCFDAEYSLRIGRDLPGIGCVTIQGWPRTMYGSFATLNDLVQAKLFCDPLLRAIRNSSEVSRSTSGYRRMIMKSIICLVVCSIANITFAVLITTHREALAMMFFDIAFLFQILSACEIQFNSHKETDRASLGSVMSLRGPLQRLQELQTTLPSLFDRTASEGLQMNHEIVPSYLQTASPARQ</sequence>
<dbReference type="Proteomes" id="UP001648503">
    <property type="component" value="Unassembled WGS sequence"/>
</dbReference>
<dbReference type="EMBL" id="JAFCIX010000469">
    <property type="protein sequence ID" value="KAH6589273.1"/>
    <property type="molecule type" value="Genomic_DNA"/>
</dbReference>
<keyword evidence="3" id="KW-1185">Reference proteome</keyword>
<evidence type="ECO:0000313" key="2">
    <source>
        <dbReference type="EMBL" id="KAH6589273.1"/>
    </source>
</evidence>
<evidence type="ECO:0000256" key="1">
    <source>
        <dbReference type="SAM" id="Phobius"/>
    </source>
</evidence>
<organism evidence="2 3">
    <name type="scientific">Batrachochytrium salamandrivorans</name>
    <dbReference type="NCBI Taxonomy" id="1357716"/>
    <lineage>
        <taxon>Eukaryota</taxon>
        <taxon>Fungi</taxon>
        <taxon>Fungi incertae sedis</taxon>
        <taxon>Chytridiomycota</taxon>
        <taxon>Chytridiomycota incertae sedis</taxon>
        <taxon>Chytridiomycetes</taxon>
        <taxon>Rhizophydiales</taxon>
        <taxon>Rhizophydiales incertae sedis</taxon>
        <taxon>Batrachochytrium</taxon>
    </lineage>
</organism>
<keyword evidence="1" id="KW-1133">Transmembrane helix</keyword>
<keyword evidence="1" id="KW-0472">Membrane</keyword>
<gene>
    <name evidence="2" type="ORF">BASA50_010148</name>
</gene>
<evidence type="ECO:0000313" key="3">
    <source>
        <dbReference type="Proteomes" id="UP001648503"/>
    </source>
</evidence>
<proteinExistence type="predicted"/>
<feature type="transmembrane region" description="Helical" evidence="1">
    <location>
        <begin position="84"/>
        <end position="105"/>
    </location>
</feature>
<comment type="caution">
    <text evidence="2">The sequence shown here is derived from an EMBL/GenBank/DDBJ whole genome shotgun (WGS) entry which is preliminary data.</text>
</comment>
<name>A0ABQ8EZA1_9FUNG</name>
<reference evidence="2 3" key="1">
    <citation type="submission" date="2021-02" db="EMBL/GenBank/DDBJ databases">
        <title>Variation within the Batrachochytrium salamandrivorans European outbreak.</title>
        <authorList>
            <person name="Kelly M."/>
            <person name="Pasmans F."/>
            <person name="Shea T.P."/>
            <person name="Munoz J.F."/>
            <person name="Carranza S."/>
            <person name="Cuomo C.A."/>
            <person name="Martel A."/>
        </authorList>
    </citation>
    <scope>NUCLEOTIDE SEQUENCE [LARGE SCALE GENOMIC DNA]</scope>
    <source>
        <strain evidence="2 3">AMFP18/2</strain>
    </source>
</reference>
<keyword evidence="1" id="KW-0812">Transmembrane</keyword>
<protein>
    <submittedName>
        <fullName evidence="2">Uncharacterized protein</fullName>
    </submittedName>
</protein>